<evidence type="ECO:0000256" key="1">
    <source>
        <dbReference type="SAM" id="MobiDB-lite"/>
    </source>
</evidence>
<keyword evidence="3" id="KW-1185">Reference proteome</keyword>
<accession>A0A8H6IJS8</accession>
<feature type="compositionally biased region" description="Acidic residues" evidence="1">
    <location>
        <begin position="70"/>
        <end position="83"/>
    </location>
</feature>
<organism evidence="2 3">
    <name type="scientific">Ephemerocybe angulata</name>
    <dbReference type="NCBI Taxonomy" id="980116"/>
    <lineage>
        <taxon>Eukaryota</taxon>
        <taxon>Fungi</taxon>
        <taxon>Dikarya</taxon>
        <taxon>Basidiomycota</taxon>
        <taxon>Agaricomycotina</taxon>
        <taxon>Agaricomycetes</taxon>
        <taxon>Agaricomycetidae</taxon>
        <taxon>Agaricales</taxon>
        <taxon>Agaricineae</taxon>
        <taxon>Psathyrellaceae</taxon>
        <taxon>Ephemerocybe</taxon>
    </lineage>
</organism>
<reference evidence="2 3" key="1">
    <citation type="submission" date="2020-07" db="EMBL/GenBank/DDBJ databases">
        <title>Comparative genomics of pyrophilous fungi reveals a link between fire events and developmental genes.</title>
        <authorList>
            <consortium name="DOE Joint Genome Institute"/>
            <person name="Steindorff A.S."/>
            <person name="Carver A."/>
            <person name="Calhoun S."/>
            <person name="Stillman K."/>
            <person name="Liu H."/>
            <person name="Lipzen A."/>
            <person name="Pangilinan J."/>
            <person name="Labutti K."/>
            <person name="Bruns T.D."/>
            <person name="Grigoriev I.V."/>
        </authorList>
    </citation>
    <scope>NUCLEOTIDE SEQUENCE [LARGE SCALE GENOMIC DNA]</scope>
    <source>
        <strain evidence="2 3">CBS 144469</strain>
    </source>
</reference>
<comment type="caution">
    <text evidence="2">The sequence shown here is derived from an EMBL/GenBank/DDBJ whole genome shotgun (WGS) entry which is preliminary data.</text>
</comment>
<evidence type="ECO:0000313" key="3">
    <source>
        <dbReference type="Proteomes" id="UP000521943"/>
    </source>
</evidence>
<feature type="region of interest" description="Disordered" evidence="1">
    <location>
        <begin position="53"/>
        <end position="85"/>
    </location>
</feature>
<dbReference type="AlphaFoldDB" id="A0A8H6IJS8"/>
<protein>
    <submittedName>
        <fullName evidence="2">Uncharacterized protein</fullName>
    </submittedName>
</protein>
<name>A0A8H6IJS8_9AGAR</name>
<gene>
    <name evidence="2" type="ORF">DFP72DRAFT_839448</name>
</gene>
<dbReference type="EMBL" id="JACGCI010000002">
    <property type="protein sequence ID" value="KAF6765622.1"/>
    <property type="molecule type" value="Genomic_DNA"/>
</dbReference>
<proteinExistence type="predicted"/>
<sequence>MASQDSKNPPCHSTISCPIFAATFGPPGRKYVEIDYLTNVEIKPCICMRKPSTAAHTRVKRTRKRVAPELSEEDGSNGEDSEEGWVRVRKHRDVDWWGNPVKKNKNM</sequence>
<evidence type="ECO:0000313" key="2">
    <source>
        <dbReference type="EMBL" id="KAF6765622.1"/>
    </source>
</evidence>
<dbReference type="Proteomes" id="UP000521943">
    <property type="component" value="Unassembled WGS sequence"/>
</dbReference>